<feature type="transmembrane region" description="Helical" evidence="10">
    <location>
        <begin position="121"/>
        <end position="143"/>
    </location>
</feature>
<evidence type="ECO:0000256" key="3">
    <source>
        <dbReference type="ARBA" id="ARBA00022692"/>
    </source>
</evidence>
<dbReference type="PANTHER" id="PTHR24249">
    <property type="entry name" value="HISTAMINE RECEPTOR-RELATED G-PROTEIN COUPLED RECEPTOR"/>
    <property type="match status" value="1"/>
</dbReference>
<dbReference type="PROSITE" id="PS50262">
    <property type="entry name" value="G_PROTEIN_RECEP_F1_2"/>
    <property type="match status" value="1"/>
</dbReference>
<evidence type="ECO:0000256" key="5">
    <source>
        <dbReference type="ARBA" id="ARBA00023040"/>
    </source>
</evidence>
<dbReference type="InterPro" id="IPR050569">
    <property type="entry name" value="TAAR"/>
</dbReference>
<comment type="subcellular location">
    <subcellularLocation>
        <location evidence="1">Cell membrane</location>
        <topology evidence="1">Multi-pass membrane protein</topology>
    </subcellularLocation>
</comment>
<reference evidence="12" key="1">
    <citation type="submission" date="2022-03" db="EMBL/GenBank/DDBJ databases">
        <authorList>
            <person name="Martin C."/>
        </authorList>
    </citation>
    <scope>NUCLEOTIDE SEQUENCE</scope>
</reference>
<comment type="caution">
    <text evidence="12">The sequence shown here is derived from an EMBL/GenBank/DDBJ whole genome shotgun (WGS) entry which is preliminary data.</text>
</comment>
<proteinExistence type="inferred from homology"/>
<feature type="transmembrane region" description="Helical" evidence="10">
    <location>
        <begin position="6"/>
        <end position="32"/>
    </location>
</feature>
<protein>
    <recommendedName>
        <fullName evidence="11">G-protein coupled receptors family 1 profile domain-containing protein</fullName>
    </recommendedName>
</protein>
<keyword evidence="3 9" id="KW-0812">Transmembrane</keyword>
<dbReference type="EMBL" id="CAIIXF020000011">
    <property type="protein sequence ID" value="CAH1799489.1"/>
    <property type="molecule type" value="Genomic_DNA"/>
</dbReference>
<dbReference type="OrthoDB" id="6106139at2759"/>
<feature type="domain" description="G-protein coupled receptors family 1 profile" evidence="11">
    <location>
        <begin position="23"/>
        <end position="303"/>
    </location>
</feature>
<keyword evidence="7 9" id="KW-0675">Receptor</keyword>
<evidence type="ECO:0000256" key="6">
    <source>
        <dbReference type="ARBA" id="ARBA00023136"/>
    </source>
</evidence>
<feature type="transmembrane region" description="Helical" evidence="10">
    <location>
        <begin position="243"/>
        <end position="266"/>
    </location>
</feature>
<organism evidence="12 13">
    <name type="scientific">Owenia fusiformis</name>
    <name type="common">Polychaete worm</name>
    <dbReference type="NCBI Taxonomy" id="6347"/>
    <lineage>
        <taxon>Eukaryota</taxon>
        <taxon>Metazoa</taxon>
        <taxon>Spiralia</taxon>
        <taxon>Lophotrochozoa</taxon>
        <taxon>Annelida</taxon>
        <taxon>Polychaeta</taxon>
        <taxon>Sedentaria</taxon>
        <taxon>Canalipalpata</taxon>
        <taxon>Sabellida</taxon>
        <taxon>Oweniida</taxon>
        <taxon>Oweniidae</taxon>
        <taxon>Owenia</taxon>
    </lineage>
</organism>
<dbReference type="GO" id="GO:0005886">
    <property type="term" value="C:plasma membrane"/>
    <property type="evidence" value="ECO:0007669"/>
    <property type="project" value="UniProtKB-SubCell"/>
</dbReference>
<dbReference type="InterPro" id="IPR017452">
    <property type="entry name" value="GPCR_Rhodpsn_7TM"/>
</dbReference>
<comment type="similarity">
    <text evidence="9">Belongs to the G-protein coupled receptor 1 family.</text>
</comment>
<feature type="transmembrane region" description="Helical" evidence="10">
    <location>
        <begin position="286"/>
        <end position="306"/>
    </location>
</feature>
<evidence type="ECO:0000256" key="2">
    <source>
        <dbReference type="ARBA" id="ARBA00022475"/>
    </source>
</evidence>
<evidence type="ECO:0000256" key="4">
    <source>
        <dbReference type="ARBA" id="ARBA00022989"/>
    </source>
</evidence>
<keyword evidence="4 10" id="KW-1133">Transmembrane helix</keyword>
<evidence type="ECO:0000256" key="10">
    <source>
        <dbReference type="SAM" id="Phobius"/>
    </source>
</evidence>
<keyword evidence="5 9" id="KW-0297">G-protein coupled receptor</keyword>
<evidence type="ECO:0000313" key="13">
    <source>
        <dbReference type="Proteomes" id="UP000749559"/>
    </source>
</evidence>
<dbReference type="CDD" id="cd00637">
    <property type="entry name" value="7tm_classA_rhodopsin-like"/>
    <property type="match status" value="1"/>
</dbReference>
<dbReference type="PRINTS" id="PR00237">
    <property type="entry name" value="GPCRRHODOPSN"/>
</dbReference>
<name>A0A8S4PYY1_OWEFU</name>
<feature type="transmembrane region" description="Helical" evidence="10">
    <location>
        <begin position="44"/>
        <end position="66"/>
    </location>
</feature>
<feature type="transmembrane region" description="Helical" evidence="10">
    <location>
        <begin position="167"/>
        <end position="188"/>
    </location>
</feature>
<gene>
    <name evidence="12" type="ORF">OFUS_LOCUS23497</name>
</gene>
<dbReference type="InterPro" id="IPR000276">
    <property type="entry name" value="GPCR_Rhodpsn"/>
</dbReference>
<dbReference type="Pfam" id="PF00001">
    <property type="entry name" value="7tm_1"/>
    <property type="match status" value="1"/>
</dbReference>
<dbReference type="Proteomes" id="UP000749559">
    <property type="component" value="Unassembled WGS sequence"/>
</dbReference>
<dbReference type="SMART" id="SM01381">
    <property type="entry name" value="7TM_GPCR_Srsx"/>
    <property type="match status" value="1"/>
</dbReference>
<keyword evidence="6 10" id="KW-0472">Membrane</keyword>
<evidence type="ECO:0000256" key="1">
    <source>
        <dbReference type="ARBA" id="ARBA00004651"/>
    </source>
</evidence>
<keyword evidence="8 9" id="KW-0807">Transducer</keyword>
<evidence type="ECO:0000259" key="11">
    <source>
        <dbReference type="PROSITE" id="PS50262"/>
    </source>
</evidence>
<dbReference type="PROSITE" id="PS00237">
    <property type="entry name" value="G_PROTEIN_RECEP_F1_1"/>
    <property type="match status" value="1"/>
</dbReference>
<evidence type="ECO:0000256" key="8">
    <source>
        <dbReference type="ARBA" id="ARBA00023224"/>
    </source>
</evidence>
<sequence length="342" mass="38201">MIHFKGLPLVIAAFIIGIVGFIGNLCVIILGLKDKNLKTISNRGIIALAFVDIVASFPVCFPLSVLNFGSWSPYFCDGIVYAFTIHQVLASVFILVIVTIERFIAITRPLRYGELITLKKLNICLFIANFYAYTIGMVPRFAWNVKHIDAYQNVTDCNMFRDLRGSYFGFILIGHIWPGMIILAVVYAKIWKIVKSQIASIYTNNTVVPQQIMNPQEGNSGTPRGKTIELSPKQLAEAKAVKTLIIVVGLFFITWLPLSVAVVVHFKGFTVDFYPTPPNTEALNETVFILIALANSAINPYVYALTNKQYKLAMKKTRLYQVVCGKWTTAVRDNDTVVSTLT</sequence>
<feature type="transmembrane region" description="Helical" evidence="10">
    <location>
        <begin position="78"/>
        <end position="100"/>
    </location>
</feature>
<evidence type="ECO:0000256" key="7">
    <source>
        <dbReference type="ARBA" id="ARBA00023170"/>
    </source>
</evidence>
<evidence type="ECO:0000256" key="9">
    <source>
        <dbReference type="RuleBase" id="RU000688"/>
    </source>
</evidence>
<dbReference type="Gene3D" id="1.20.1070.10">
    <property type="entry name" value="Rhodopsin 7-helix transmembrane proteins"/>
    <property type="match status" value="1"/>
</dbReference>
<accession>A0A8S4PYY1</accession>
<dbReference type="AlphaFoldDB" id="A0A8S4PYY1"/>
<dbReference type="GO" id="GO:0004930">
    <property type="term" value="F:G protein-coupled receptor activity"/>
    <property type="evidence" value="ECO:0007669"/>
    <property type="project" value="UniProtKB-KW"/>
</dbReference>
<keyword evidence="2" id="KW-1003">Cell membrane</keyword>
<dbReference type="SUPFAM" id="SSF81321">
    <property type="entry name" value="Family A G protein-coupled receptor-like"/>
    <property type="match status" value="1"/>
</dbReference>
<keyword evidence="13" id="KW-1185">Reference proteome</keyword>
<evidence type="ECO:0000313" key="12">
    <source>
        <dbReference type="EMBL" id="CAH1799489.1"/>
    </source>
</evidence>